<sequence length="101" mass="11727">MKKGSFRPKETKAGELGSSRKEYQPKIKINEEYLPTKITKKDSRIAEDEDIIKTLEGALNGCYFEDCQKAMQSEHKAKKRRFKRTSKEEGCWMCVSGFLEK</sequence>
<dbReference type="EMBL" id="BMAW01088040">
    <property type="protein sequence ID" value="GFS32791.1"/>
    <property type="molecule type" value="Genomic_DNA"/>
</dbReference>
<gene>
    <name evidence="2" type="ORF">NPIL_328481</name>
</gene>
<organism evidence="2 3">
    <name type="scientific">Nephila pilipes</name>
    <name type="common">Giant wood spider</name>
    <name type="synonym">Nephila maculata</name>
    <dbReference type="NCBI Taxonomy" id="299642"/>
    <lineage>
        <taxon>Eukaryota</taxon>
        <taxon>Metazoa</taxon>
        <taxon>Ecdysozoa</taxon>
        <taxon>Arthropoda</taxon>
        <taxon>Chelicerata</taxon>
        <taxon>Arachnida</taxon>
        <taxon>Araneae</taxon>
        <taxon>Araneomorphae</taxon>
        <taxon>Entelegynae</taxon>
        <taxon>Araneoidea</taxon>
        <taxon>Nephilidae</taxon>
        <taxon>Nephila</taxon>
    </lineage>
</organism>
<protein>
    <submittedName>
        <fullName evidence="2">Uncharacterized protein</fullName>
    </submittedName>
</protein>
<dbReference type="Proteomes" id="UP000887013">
    <property type="component" value="Unassembled WGS sequence"/>
</dbReference>
<feature type="compositionally biased region" description="Basic and acidic residues" evidence="1">
    <location>
        <begin position="7"/>
        <end position="22"/>
    </location>
</feature>
<keyword evidence="3" id="KW-1185">Reference proteome</keyword>
<proteinExistence type="predicted"/>
<evidence type="ECO:0000313" key="2">
    <source>
        <dbReference type="EMBL" id="GFS32791.1"/>
    </source>
</evidence>
<accession>A0A8X6I6Y3</accession>
<feature type="region of interest" description="Disordered" evidence="1">
    <location>
        <begin position="1"/>
        <end position="22"/>
    </location>
</feature>
<dbReference type="AlphaFoldDB" id="A0A8X6I6Y3"/>
<reference evidence="2" key="1">
    <citation type="submission" date="2020-08" db="EMBL/GenBank/DDBJ databases">
        <title>Multicomponent nature underlies the extraordinary mechanical properties of spider dragline silk.</title>
        <authorList>
            <person name="Kono N."/>
            <person name="Nakamura H."/>
            <person name="Mori M."/>
            <person name="Yoshida Y."/>
            <person name="Ohtoshi R."/>
            <person name="Malay A.D."/>
            <person name="Moran D.A.P."/>
            <person name="Tomita M."/>
            <person name="Numata K."/>
            <person name="Arakawa K."/>
        </authorList>
    </citation>
    <scope>NUCLEOTIDE SEQUENCE</scope>
</reference>
<comment type="caution">
    <text evidence="2">The sequence shown here is derived from an EMBL/GenBank/DDBJ whole genome shotgun (WGS) entry which is preliminary data.</text>
</comment>
<evidence type="ECO:0000313" key="3">
    <source>
        <dbReference type="Proteomes" id="UP000887013"/>
    </source>
</evidence>
<name>A0A8X6I6Y3_NEPPI</name>
<evidence type="ECO:0000256" key="1">
    <source>
        <dbReference type="SAM" id="MobiDB-lite"/>
    </source>
</evidence>